<dbReference type="Proteomes" id="UP000034835">
    <property type="component" value="Unassembled WGS sequence"/>
</dbReference>
<reference evidence="2 3" key="1">
    <citation type="journal article" date="2015" name="Nature">
        <title>rRNA introns, odd ribosomes, and small enigmatic genomes across a large radiation of phyla.</title>
        <authorList>
            <person name="Brown C.T."/>
            <person name="Hug L.A."/>
            <person name="Thomas B.C."/>
            <person name="Sharon I."/>
            <person name="Castelle C.J."/>
            <person name="Singh A."/>
            <person name="Wilkins M.J."/>
            <person name="Williams K.H."/>
            <person name="Banfield J.F."/>
        </authorList>
    </citation>
    <scope>NUCLEOTIDE SEQUENCE [LARGE SCALE GENOMIC DNA]</scope>
</reference>
<dbReference type="InterPro" id="IPR055342">
    <property type="entry name" value="MreC_beta-barrel_core"/>
</dbReference>
<organism evidence="2 3">
    <name type="scientific">Candidatus Collierbacteria bacterium GW2011_GWB1_44_6</name>
    <dbReference type="NCBI Taxonomy" id="1618384"/>
    <lineage>
        <taxon>Bacteria</taxon>
        <taxon>Candidatus Collieribacteriota</taxon>
    </lineage>
</organism>
<evidence type="ECO:0000259" key="1">
    <source>
        <dbReference type="Pfam" id="PF04085"/>
    </source>
</evidence>
<dbReference type="AlphaFoldDB" id="A0A0G1LTL4"/>
<gene>
    <name evidence="2" type="ORF">UW68_C0045G0008</name>
</gene>
<feature type="domain" description="Rod shape-determining protein MreC beta-barrel core" evidence="1">
    <location>
        <begin position="130"/>
        <end position="245"/>
    </location>
</feature>
<comment type="caution">
    <text evidence="2">The sequence shown here is derived from an EMBL/GenBank/DDBJ whole genome shotgun (WGS) entry which is preliminary data.</text>
</comment>
<evidence type="ECO:0000313" key="2">
    <source>
        <dbReference type="EMBL" id="KKT72187.1"/>
    </source>
</evidence>
<sequence length="256" mass="27946">MITSTKINLLLLPLFVSILLATASKLKVGGKIDSVFYTALSPISHPVSNLKLFTEKKYSFLKNITQLENQNRAQKNQIATLVSENEFLKQSIADKKILENLKTTYREIVPVHLAGSSGTFAVSSSLPLTGIRPGQPIVSGNVLLGTVKEVLNKIVTIVPLDSEKSPIFPVRTTSGQKGLYKYDGNNPMVVDVPSQSPVVIGDMILTEPSELFPNSLIIGKINHLLTVSQEPLQKAEILLYDTLDNSPENLAIITKP</sequence>
<dbReference type="EMBL" id="LCJG01000045">
    <property type="protein sequence ID" value="KKT72187.1"/>
    <property type="molecule type" value="Genomic_DNA"/>
</dbReference>
<evidence type="ECO:0000313" key="3">
    <source>
        <dbReference type="Proteomes" id="UP000034835"/>
    </source>
</evidence>
<accession>A0A0G1LTL4</accession>
<proteinExistence type="predicted"/>
<name>A0A0G1LTL4_9BACT</name>
<dbReference type="Pfam" id="PF04085">
    <property type="entry name" value="MreC"/>
    <property type="match status" value="1"/>
</dbReference>
<protein>
    <recommendedName>
        <fullName evidence="1">Rod shape-determining protein MreC beta-barrel core domain-containing protein</fullName>
    </recommendedName>
</protein>